<dbReference type="PROSITE" id="PS00498">
    <property type="entry name" value="TYROSINASE_2"/>
    <property type="match status" value="1"/>
</dbReference>
<keyword evidence="3" id="KW-0732">Signal</keyword>
<evidence type="ECO:0000313" key="7">
    <source>
        <dbReference type="Proteomes" id="UP000298138"/>
    </source>
</evidence>
<sequence length="390" mass="42889">MLYKKIIGFALTALALTNASPVASDPAPGSIEDAQTVEDLAKVALELLGEDPSVFQKRGQCNIFNAAVRREWGTIPKAQRKEYTDAVKCLMNKPPRTSKADAPGVHNRYDDFVATHVNQTMQIHETGNFLVWHRYFVWAFEQALRNECGYKGYQPYWNWARDHDNPHKSAMFDGSEYSMSGDGDYVPHGGSCLDPAGTFCIPPGNGGGCVNSGPFAGMNVTLGPVTATMDGVLPAPGNGLGDNPRCLKRDISVYLSKNYLTDNIIFKLIAFNPTIARFQKDLQGDLPTMGVHIAGHFTINGDPGSDVFTSPGDPAFWLHHGMIDRVWWIWQNLNRSKRLHSIAGTITFMNNPPSRDATLDDLMDLGVSGAPIPLRDGMDTMAGPFCYIYL</sequence>
<dbReference type="AlphaFoldDB" id="A0A4S2MHI4"/>
<dbReference type="SUPFAM" id="SSF48056">
    <property type="entry name" value="Di-copper centre-containing domain"/>
    <property type="match status" value="1"/>
</dbReference>
<proteinExistence type="predicted"/>
<dbReference type="EMBL" id="ML220197">
    <property type="protein sequence ID" value="TGZ76212.1"/>
    <property type="molecule type" value="Genomic_DNA"/>
</dbReference>
<dbReference type="Proteomes" id="UP000298138">
    <property type="component" value="Unassembled WGS sequence"/>
</dbReference>
<keyword evidence="1" id="KW-0479">Metal-binding</keyword>
<evidence type="ECO:0000256" key="2">
    <source>
        <dbReference type="ARBA" id="ARBA00023002"/>
    </source>
</evidence>
<dbReference type="PROSITE" id="PS00497">
    <property type="entry name" value="TYROSINASE_1"/>
    <property type="match status" value="1"/>
</dbReference>
<dbReference type="PANTHER" id="PTHR11474">
    <property type="entry name" value="TYROSINASE FAMILY MEMBER"/>
    <property type="match status" value="1"/>
</dbReference>
<feature type="domain" description="Tyrosinase copper-binding" evidence="5">
    <location>
        <begin position="313"/>
        <end position="324"/>
    </location>
</feature>
<organism evidence="6 7">
    <name type="scientific">Ascodesmis nigricans</name>
    <dbReference type="NCBI Taxonomy" id="341454"/>
    <lineage>
        <taxon>Eukaryota</taxon>
        <taxon>Fungi</taxon>
        <taxon>Dikarya</taxon>
        <taxon>Ascomycota</taxon>
        <taxon>Pezizomycotina</taxon>
        <taxon>Pezizomycetes</taxon>
        <taxon>Pezizales</taxon>
        <taxon>Ascodesmidaceae</taxon>
        <taxon>Ascodesmis</taxon>
    </lineage>
</organism>
<dbReference type="PANTHER" id="PTHR11474:SF125">
    <property type="entry name" value="N-ACETYL-6-HYDROXYTRYPTOPHAN OXIDASE IVOB-RELATED"/>
    <property type="match status" value="1"/>
</dbReference>
<feature type="chain" id="PRO_5020950101" evidence="3">
    <location>
        <begin position="20"/>
        <end position="390"/>
    </location>
</feature>
<dbReference type="InterPro" id="IPR002227">
    <property type="entry name" value="Tyrosinase_Cu-bd"/>
</dbReference>
<dbReference type="Gene3D" id="1.10.1280.10">
    <property type="entry name" value="Di-copper center containing domain from catechol oxidase"/>
    <property type="match status" value="1"/>
</dbReference>
<reference evidence="6 7" key="1">
    <citation type="submission" date="2019-04" db="EMBL/GenBank/DDBJ databases">
        <title>Comparative genomics and transcriptomics to analyze fruiting body development in filamentous ascomycetes.</title>
        <authorList>
            <consortium name="DOE Joint Genome Institute"/>
            <person name="Lutkenhaus R."/>
            <person name="Traeger S."/>
            <person name="Breuer J."/>
            <person name="Kuo A."/>
            <person name="Lipzen A."/>
            <person name="Pangilinan J."/>
            <person name="Dilworth D."/>
            <person name="Sandor L."/>
            <person name="Poggeler S."/>
            <person name="Barry K."/>
            <person name="Grigoriev I.V."/>
            <person name="Nowrousian M."/>
        </authorList>
    </citation>
    <scope>NUCLEOTIDE SEQUENCE [LARGE SCALE GENOMIC DNA]</scope>
    <source>
        <strain evidence="6 7">CBS 389.68</strain>
    </source>
</reference>
<evidence type="ECO:0000313" key="6">
    <source>
        <dbReference type="EMBL" id="TGZ76212.1"/>
    </source>
</evidence>
<evidence type="ECO:0000256" key="3">
    <source>
        <dbReference type="SAM" id="SignalP"/>
    </source>
</evidence>
<dbReference type="OrthoDB" id="6132182at2759"/>
<dbReference type="STRING" id="341454.A0A4S2MHI4"/>
<dbReference type="GO" id="GO:0046872">
    <property type="term" value="F:metal ion binding"/>
    <property type="evidence" value="ECO:0007669"/>
    <property type="project" value="UniProtKB-KW"/>
</dbReference>
<evidence type="ECO:0000259" key="4">
    <source>
        <dbReference type="PROSITE" id="PS00497"/>
    </source>
</evidence>
<dbReference type="Pfam" id="PF00264">
    <property type="entry name" value="Tyrosinase"/>
    <property type="match status" value="1"/>
</dbReference>
<keyword evidence="7" id="KW-1185">Reference proteome</keyword>
<name>A0A4S2MHI4_9PEZI</name>
<dbReference type="InterPro" id="IPR008922">
    <property type="entry name" value="Di-copper_centre_dom_sf"/>
</dbReference>
<protein>
    <submittedName>
        <fullName evidence="6">Putative tyrosinase</fullName>
    </submittedName>
</protein>
<keyword evidence="2" id="KW-0560">Oxidoreductase</keyword>
<gene>
    <name evidence="6" type="ORF">EX30DRAFT_399433</name>
</gene>
<evidence type="ECO:0000256" key="1">
    <source>
        <dbReference type="ARBA" id="ARBA00022723"/>
    </source>
</evidence>
<accession>A0A4S2MHI4</accession>
<dbReference type="PRINTS" id="PR00092">
    <property type="entry name" value="TYROSINASE"/>
</dbReference>
<dbReference type="InterPro" id="IPR050316">
    <property type="entry name" value="Tyrosinase/Hemocyanin"/>
</dbReference>
<evidence type="ECO:0000259" key="5">
    <source>
        <dbReference type="PROSITE" id="PS00498"/>
    </source>
</evidence>
<dbReference type="InParanoid" id="A0A4S2MHI4"/>
<feature type="domain" description="Tyrosinase copper-binding" evidence="4">
    <location>
        <begin position="124"/>
        <end position="141"/>
    </location>
</feature>
<dbReference type="GO" id="GO:0016491">
    <property type="term" value="F:oxidoreductase activity"/>
    <property type="evidence" value="ECO:0007669"/>
    <property type="project" value="UniProtKB-KW"/>
</dbReference>
<feature type="signal peptide" evidence="3">
    <location>
        <begin position="1"/>
        <end position="19"/>
    </location>
</feature>